<dbReference type="AlphaFoldDB" id="A0A8H4QZ03"/>
<keyword evidence="1 3" id="KW-0210">Decarboxylase</keyword>
<evidence type="ECO:0000256" key="2">
    <source>
        <dbReference type="ARBA" id="ARBA00023239"/>
    </source>
</evidence>
<dbReference type="GO" id="GO:0016831">
    <property type="term" value="F:carboxy-lyase activity"/>
    <property type="evidence" value="ECO:0007669"/>
    <property type="project" value="UniProtKB-KW"/>
</dbReference>
<dbReference type="PANTHER" id="PTHR21240:SF28">
    <property type="entry name" value="ISO-OROTATE DECARBOXYLASE (EUROFUNG)"/>
    <property type="match status" value="1"/>
</dbReference>
<evidence type="ECO:0000256" key="1">
    <source>
        <dbReference type="ARBA" id="ARBA00022793"/>
    </source>
</evidence>
<organism evidence="5 6">
    <name type="scientific">Agrocybe pediades</name>
    <dbReference type="NCBI Taxonomy" id="84607"/>
    <lineage>
        <taxon>Eukaryota</taxon>
        <taxon>Fungi</taxon>
        <taxon>Dikarya</taxon>
        <taxon>Basidiomycota</taxon>
        <taxon>Agaricomycotina</taxon>
        <taxon>Agaricomycetes</taxon>
        <taxon>Agaricomycetidae</taxon>
        <taxon>Agaricales</taxon>
        <taxon>Agaricineae</taxon>
        <taxon>Strophariaceae</taxon>
        <taxon>Agrocybe</taxon>
    </lineage>
</organism>
<keyword evidence="6" id="KW-1185">Reference proteome</keyword>
<dbReference type="EMBL" id="JAACJL010000016">
    <property type="protein sequence ID" value="KAF4619808.1"/>
    <property type="molecule type" value="Genomic_DNA"/>
</dbReference>
<evidence type="ECO:0000313" key="5">
    <source>
        <dbReference type="EMBL" id="KAF4619808.1"/>
    </source>
</evidence>
<proteinExistence type="inferred from homology"/>
<evidence type="ECO:0000256" key="3">
    <source>
        <dbReference type="RuleBase" id="RU366045"/>
    </source>
</evidence>
<dbReference type="GO" id="GO:0016787">
    <property type="term" value="F:hydrolase activity"/>
    <property type="evidence" value="ECO:0007669"/>
    <property type="project" value="InterPro"/>
</dbReference>
<dbReference type="GO" id="GO:0005737">
    <property type="term" value="C:cytoplasm"/>
    <property type="evidence" value="ECO:0007669"/>
    <property type="project" value="TreeGrafter"/>
</dbReference>
<feature type="domain" description="Amidohydrolase-related" evidence="4">
    <location>
        <begin position="26"/>
        <end position="335"/>
    </location>
</feature>
<accession>A0A8H4QZ03</accession>
<gene>
    <name evidence="5" type="ORF">D9613_005012</name>
</gene>
<dbReference type="GO" id="GO:0019748">
    <property type="term" value="P:secondary metabolic process"/>
    <property type="evidence" value="ECO:0007669"/>
    <property type="project" value="TreeGrafter"/>
</dbReference>
<comment type="caution">
    <text evidence="5">The sequence shown here is derived from an EMBL/GenBank/DDBJ whole genome shotgun (WGS) entry which is preliminary data.</text>
</comment>
<dbReference type="Proteomes" id="UP000521872">
    <property type="component" value="Unassembled WGS sequence"/>
</dbReference>
<dbReference type="InterPro" id="IPR032466">
    <property type="entry name" value="Metal_Hydrolase"/>
</dbReference>
<dbReference type="Pfam" id="PF04909">
    <property type="entry name" value="Amidohydro_2"/>
    <property type="match status" value="1"/>
</dbReference>
<dbReference type="InterPro" id="IPR032465">
    <property type="entry name" value="ACMSD"/>
</dbReference>
<dbReference type="PANTHER" id="PTHR21240">
    <property type="entry name" value="2-AMINO-3-CARBOXYLMUCONATE-6-SEMIALDEHYDE DECARBOXYLASE"/>
    <property type="match status" value="1"/>
</dbReference>
<sequence>MRTRMLPKKIRPLRFFPSTSMAFRRIDIHHHYFPPDLAKEKINADVGWITPQENLPWSPRVSLCAMDEMSIDYAVLSFPAISSGSVSDENRAVARARNVFAANVCSSHPHRFGFFATLPFLDDVEGCLQEIAYAFDHLQAQGVSFASSYGEGSAAQYLGDNRYDPIWDELDRRGATAFIHGSQTPSSTPFPNAFLGLPICEVPNETFKAAAHLVVTSKKRKFSNIKFILAHMGGTVPYLAPRVAILSRHMGCPLTPEEIIEDFKTFYYETALSAYESTLAAIDVFVPSDHILFGTDFPAVSKGMAEWFTKNIEKYCEGDKDKLEGVMGNNAWKILNNVSETRTTGMT</sequence>
<dbReference type="InterPro" id="IPR006680">
    <property type="entry name" value="Amidohydro-rel"/>
</dbReference>
<name>A0A8H4QZ03_9AGAR</name>
<protein>
    <recommendedName>
        <fullName evidence="4">Amidohydrolase-related domain-containing protein</fullName>
    </recommendedName>
</protein>
<dbReference type="Gene3D" id="3.20.20.140">
    <property type="entry name" value="Metal-dependent hydrolases"/>
    <property type="match status" value="1"/>
</dbReference>
<keyword evidence="2 3" id="KW-0456">Lyase</keyword>
<reference evidence="5 6" key="1">
    <citation type="submission" date="2019-12" db="EMBL/GenBank/DDBJ databases">
        <authorList>
            <person name="Floudas D."/>
            <person name="Bentzer J."/>
            <person name="Ahren D."/>
            <person name="Johansson T."/>
            <person name="Persson P."/>
            <person name="Tunlid A."/>
        </authorList>
    </citation>
    <scope>NUCLEOTIDE SEQUENCE [LARGE SCALE GENOMIC DNA]</scope>
    <source>
        <strain evidence="5 6">CBS 102.39</strain>
    </source>
</reference>
<evidence type="ECO:0000313" key="6">
    <source>
        <dbReference type="Proteomes" id="UP000521872"/>
    </source>
</evidence>
<dbReference type="SUPFAM" id="SSF51556">
    <property type="entry name" value="Metallo-dependent hydrolases"/>
    <property type="match status" value="1"/>
</dbReference>
<comment type="similarity">
    <text evidence="3">Belongs to the metallo-dependent hydrolases superfamily.</text>
</comment>
<evidence type="ECO:0000259" key="4">
    <source>
        <dbReference type="Pfam" id="PF04909"/>
    </source>
</evidence>